<feature type="domain" description="Glycosyl transferase family 1" evidence="1">
    <location>
        <begin position="158"/>
        <end position="276"/>
    </location>
</feature>
<dbReference type="AlphaFoldDB" id="A0A9X2AJY7"/>
<dbReference type="GO" id="GO:0016757">
    <property type="term" value="F:glycosyltransferase activity"/>
    <property type="evidence" value="ECO:0007669"/>
    <property type="project" value="UniProtKB-ARBA"/>
</dbReference>
<dbReference type="InterPro" id="IPR028098">
    <property type="entry name" value="Glyco_trans_4-like_N"/>
</dbReference>
<organism evidence="3 4">
    <name type="scientific">Polaribacter marinus</name>
    <dbReference type="NCBI Taxonomy" id="2916838"/>
    <lineage>
        <taxon>Bacteria</taxon>
        <taxon>Pseudomonadati</taxon>
        <taxon>Bacteroidota</taxon>
        <taxon>Flavobacteriia</taxon>
        <taxon>Flavobacteriales</taxon>
        <taxon>Flavobacteriaceae</taxon>
    </lineage>
</organism>
<proteinExistence type="predicted"/>
<dbReference type="EMBL" id="JAKQYM010000006">
    <property type="protein sequence ID" value="MCI2229512.1"/>
    <property type="molecule type" value="Genomic_DNA"/>
</dbReference>
<accession>A0A9X2AJY7</accession>
<gene>
    <name evidence="3" type="ORF">MC378_10070</name>
</gene>
<dbReference type="Gene3D" id="3.40.50.2000">
    <property type="entry name" value="Glycogen Phosphorylase B"/>
    <property type="match status" value="2"/>
</dbReference>
<evidence type="ECO:0000259" key="1">
    <source>
        <dbReference type="Pfam" id="PF00534"/>
    </source>
</evidence>
<name>A0A9X2AJY7_9FLAO</name>
<evidence type="ECO:0000259" key="2">
    <source>
        <dbReference type="Pfam" id="PF13439"/>
    </source>
</evidence>
<evidence type="ECO:0000313" key="3">
    <source>
        <dbReference type="EMBL" id="MCI2229512.1"/>
    </source>
</evidence>
<dbReference type="RefSeq" id="WP_242178633.1">
    <property type="nucleotide sequence ID" value="NZ_JAKQYM010000006.1"/>
</dbReference>
<dbReference type="SUPFAM" id="SSF53756">
    <property type="entry name" value="UDP-Glycosyltransferase/glycogen phosphorylase"/>
    <property type="match status" value="1"/>
</dbReference>
<dbReference type="Pfam" id="PF13439">
    <property type="entry name" value="Glyco_transf_4"/>
    <property type="match status" value="1"/>
</dbReference>
<keyword evidence="4" id="KW-1185">Reference proteome</keyword>
<comment type="caution">
    <text evidence="3">The sequence shown here is derived from an EMBL/GenBank/DDBJ whole genome shotgun (WGS) entry which is preliminary data.</text>
</comment>
<protein>
    <submittedName>
        <fullName evidence="3">Glycosyltransferase family 4 protein</fullName>
    </submittedName>
</protein>
<dbReference type="PANTHER" id="PTHR12526">
    <property type="entry name" value="GLYCOSYLTRANSFERASE"/>
    <property type="match status" value="1"/>
</dbReference>
<dbReference type="CDD" id="cd03801">
    <property type="entry name" value="GT4_PimA-like"/>
    <property type="match status" value="1"/>
</dbReference>
<dbReference type="InterPro" id="IPR001296">
    <property type="entry name" value="Glyco_trans_1"/>
</dbReference>
<feature type="domain" description="Glycosyltransferase subfamily 4-like N-terminal" evidence="2">
    <location>
        <begin position="13"/>
        <end position="154"/>
    </location>
</feature>
<dbReference type="Proteomes" id="UP001139369">
    <property type="component" value="Unassembled WGS sequence"/>
</dbReference>
<evidence type="ECO:0000313" key="4">
    <source>
        <dbReference type="Proteomes" id="UP001139369"/>
    </source>
</evidence>
<reference evidence="3" key="1">
    <citation type="submission" date="2022-02" db="EMBL/GenBank/DDBJ databases">
        <title>Polaribacter sp. MSW13, isolated from seawater.</title>
        <authorList>
            <person name="Kristyanto S."/>
            <person name="Jung J."/>
            <person name="Jeon C.O."/>
        </authorList>
    </citation>
    <scope>NUCLEOTIDE SEQUENCE</scope>
    <source>
        <strain evidence="3">MSW13</strain>
    </source>
</reference>
<dbReference type="Pfam" id="PF00534">
    <property type="entry name" value="Glycos_transf_1"/>
    <property type="match status" value="1"/>
</dbReference>
<sequence length="355" mass="40215">MRILLIIKNFDLGGAESHVFTLANELVRQKHDVYLISNSGRQVKSLSPMVKHVSLQINNTSVLTRLPFLLNFIKKEKIEVIHGHQRLAIFLSSVLKLITKKPMVATIHGRLKKDLRSYLSKRMVSKVIVVSGNSLKGAKAKKALTNKTIFIPNGTAFQQEKTTKYNSDLTLVYASRINKKHASLINLIVNNVWPKIIQEHPNIRLAIFGDGPCKEEVLHICNQINKQHHEKSVFFNGFSQTNKKNLSNASLVIGSGRTAIEAMIKGIPVLSIHTKYMGKLLTSKNYNDYKYGNFVNLDGCAPEEKMIYDELNTFLSNKEFFFLEAKNLQNQANKDFNIKHVAQQIVEVYKEVIVG</sequence>